<comment type="similarity">
    <text evidence="1">Belongs to the glycosyl hydrolase 5 (cellulase A) family.</text>
</comment>
<dbReference type="InterPro" id="IPR017853">
    <property type="entry name" value="GH"/>
</dbReference>
<dbReference type="InterPro" id="IPR050386">
    <property type="entry name" value="Glycosyl_hydrolase_5"/>
</dbReference>
<keyword evidence="2" id="KW-0378">Hydrolase</keyword>
<dbReference type="SUPFAM" id="SSF51445">
    <property type="entry name" value="(Trans)glycosidases"/>
    <property type="match status" value="1"/>
</dbReference>
<reference evidence="5 6" key="1">
    <citation type="submission" date="2024-02" db="EMBL/GenBank/DDBJ databases">
        <title>A draft genome for the cacao thread blight pathogen Marasmius crinis-equi.</title>
        <authorList>
            <person name="Cohen S.P."/>
            <person name="Baruah I.K."/>
            <person name="Amoako-Attah I."/>
            <person name="Bukari Y."/>
            <person name="Meinhardt L.W."/>
            <person name="Bailey B.A."/>
        </authorList>
    </citation>
    <scope>NUCLEOTIDE SEQUENCE [LARGE SCALE GENOMIC DNA]</scope>
    <source>
        <strain evidence="5 6">GH-76</strain>
    </source>
</reference>
<name>A0ABR3EZB3_9AGAR</name>
<dbReference type="EMBL" id="JBAHYK010001379">
    <property type="protein sequence ID" value="KAL0568264.1"/>
    <property type="molecule type" value="Genomic_DNA"/>
</dbReference>
<dbReference type="Gene3D" id="3.20.20.80">
    <property type="entry name" value="Glycosidases"/>
    <property type="match status" value="2"/>
</dbReference>
<evidence type="ECO:0000313" key="6">
    <source>
        <dbReference type="Proteomes" id="UP001465976"/>
    </source>
</evidence>
<gene>
    <name evidence="5" type="ORF">V5O48_013724</name>
</gene>
<dbReference type="PANTHER" id="PTHR31297">
    <property type="entry name" value="GLUCAN ENDO-1,6-BETA-GLUCOSIDASE B"/>
    <property type="match status" value="1"/>
</dbReference>
<evidence type="ECO:0000256" key="1">
    <source>
        <dbReference type="ARBA" id="ARBA00005641"/>
    </source>
</evidence>
<comment type="caution">
    <text evidence="5">The sequence shown here is derived from an EMBL/GenBank/DDBJ whole genome shotgun (WGS) entry which is preliminary data.</text>
</comment>
<keyword evidence="6" id="KW-1185">Reference proteome</keyword>
<organism evidence="5 6">
    <name type="scientific">Marasmius crinis-equi</name>
    <dbReference type="NCBI Taxonomy" id="585013"/>
    <lineage>
        <taxon>Eukaryota</taxon>
        <taxon>Fungi</taxon>
        <taxon>Dikarya</taxon>
        <taxon>Basidiomycota</taxon>
        <taxon>Agaricomycotina</taxon>
        <taxon>Agaricomycetes</taxon>
        <taxon>Agaricomycetidae</taxon>
        <taxon>Agaricales</taxon>
        <taxon>Marasmiineae</taxon>
        <taxon>Marasmiaceae</taxon>
        <taxon>Marasmius</taxon>
    </lineage>
</organism>
<keyword evidence="3" id="KW-0326">Glycosidase</keyword>
<evidence type="ECO:0000256" key="3">
    <source>
        <dbReference type="ARBA" id="ARBA00023295"/>
    </source>
</evidence>
<evidence type="ECO:0000313" key="5">
    <source>
        <dbReference type="EMBL" id="KAL0568264.1"/>
    </source>
</evidence>
<dbReference type="Proteomes" id="UP001465976">
    <property type="component" value="Unassembled WGS sequence"/>
</dbReference>
<proteinExistence type="inferred from homology"/>
<dbReference type="PANTHER" id="PTHR31297:SF42">
    <property type="entry name" value="GLYCOSIDE HYDROLASE FAMILY 5 DOMAIN-CONTAINING PROTEIN"/>
    <property type="match status" value="1"/>
</dbReference>
<keyword evidence="4" id="KW-0732">Signal</keyword>
<protein>
    <recommendedName>
        <fullName evidence="7">Glycoside hydrolase family 5 protein</fullName>
    </recommendedName>
</protein>
<evidence type="ECO:0000256" key="4">
    <source>
        <dbReference type="SAM" id="SignalP"/>
    </source>
</evidence>
<feature type="signal peptide" evidence="4">
    <location>
        <begin position="1"/>
        <end position="21"/>
    </location>
</feature>
<evidence type="ECO:0000256" key="2">
    <source>
        <dbReference type="ARBA" id="ARBA00022801"/>
    </source>
</evidence>
<sequence length="583" mass="65104">MHLLSLIFGVALSLSFLKVDARPHKLRAVNLGSWLVLEPWMLPAEWKAMGGENCDPCSDCIRSEFDFAKAYPDTVDQQFEKHWETWFNQPDVDELVRLKINAVRIPLGYWIIEALVDRKTEFFPRGGFKQLRRGLSQLRKAGIEVILDHHAVPGVQTYTQMFTGRCTPDVQFYTDQNYERALVWTAVMTALSHIDPVFGSVFSIQAVNEPIMDAHQTPGFGEFQKNFVLTVRIIEAILGIWVFDPAAPELIFSGETDIATAFGKVATDPEGHSKFPTQVLQAIAEAAPIIQELVHGSAYKQPNDYDDEGALLSLTFDLDTFKHRKPLITNFMDVNWQFNFPANPADAAIGPISFDNHLYYSFGGVADPDPEAYLISICNLRRVENDAALGNSPLWFGEWALPTQFNATDEFLRKWGDAQKLAYNKGYGWIFWSFKIEISEEAGDTAREWSYFEATRRGLLTEDPEDYHDPHVCDPYYGRTYTATSTTTQASSTTTQTITTTQRVTTSTTEAPLTSIRTVTITTGSPTGTSTPPPPTTILTLTTSGVITANTTLTITTSTTFTTTQLTATTTSTTAIPNRTNHH</sequence>
<accession>A0ABR3EZB3</accession>
<evidence type="ECO:0008006" key="7">
    <source>
        <dbReference type="Google" id="ProtNLM"/>
    </source>
</evidence>
<feature type="chain" id="PRO_5047287268" description="Glycoside hydrolase family 5 protein" evidence="4">
    <location>
        <begin position="22"/>
        <end position="583"/>
    </location>
</feature>